<dbReference type="Proteomes" id="UP000012174">
    <property type="component" value="Unassembled WGS sequence"/>
</dbReference>
<dbReference type="PANTHER" id="PTHR47785">
    <property type="entry name" value="ZN(II)2CYS6 TRANSCRIPTION FACTOR (EUROFUNG)-RELATED-RELATED"/>
    <property type="match status" value="1"/>
</dbReference>
<feature type="compositionally biased region" description="Polar residues" evidence="2">
    <location>
        <begin position="15"/>
        <end position="34"/>
    </location>
</feature>
<evidence type="ECO:0000313" key="5">
    <source>
        <dbReference type="Proteomes" id="UP000012174"/>
    </source>
</evidence>
<feature type="region of interest" description="Disordered" evidence="2">
    <location>
        <begin position="12"/>
        <end position="70"/>
    </location>
</feature>
<dbReference type="Pfam" id="PF00172">
    <property type="entry name" value="Zn_clus"/>
    <property type="match status" value="1"/>
</dbReference>
<sequence length="604" mass="66726">MPTWGLVGVWRSEEMSPSSTGDSPLSAGAASNSGRPFPLPSRETFSIDTSGSHLGATANGNSLKSPTASKIQRTSFSKDGILGAAQKARNLSQSSESRSEQLTNGLQKAPSDDGINPLKRRNTEATVDYPRRRATIACEVCRSRKSRCDGTKPKCKLCTELGAECIYREPGIKLDAGDKLILERLSRIENLLQINLVNGHANGIHISHDSPPISNGTALSGDHLIVQNPSGNFVSIIPNGGLGTWTSGNGTNISTMPKVHTNAALHLLQWPLIRDLVQRPYDPQIILQLEMAREPLHSLAKTPCVDLSNTNAYIEAYFERVNVCKLQLLLMTPTRVPEDQRELLERIYWNALLFESDLLAELDLPHSGVVQFEENVGLPGGFQGEESEAVGRDDLWYFLAEIALRRLLNRVSQLIYSKDSMASTTSLEPVVAELDFQLTQWYESLPSALQFPFTRTPLPDPVQTVLRLRFFACRTIIYRPYILAVLDNEQASLDPSVREACHKCLEASIRQLEHIPAHHAGHMPYLWQGALSIVSQTLLIMGATMSPSLSTILLSLVTHREVIDQIINDVIMDIERMAVLAPSISMAAEIIKEAEVRRRNFLSG</sequence>
<dbReference type="FunFam" id="4.10.240.10:FF:000008">
    <property type="entry name" value="C6 zinc finger domain-containing protein"/>
    <property type="match status" value="1"/>
</dbReference>
<dbReference type="SMART" id="SM00066">
    <property type="entry name" value="GAL4"/>
    <property type="match status" value="1"/>
</dbReference>
<dbReference type="InterPro" id="IPR036864">
    <property type="entry name" value="Zn2-C6_fun-type_DNA-bd_sf"/>
</dbReference>
<evidence type="ECO:0000256" key="2">
    <source>
        <dbReference type="SAM" id="MobiDB-lite"/>
    </source>
</evidence>
<proteinExistence type="predicted"/>
<protein>
    <submittedName>
        <fullName evidence="4">Putative c6 zinc finger domain-containing protein</fullName>
    </submittedName>
</protein>
<evidence type="ECO:0000259" key="3">
    <source>
        <dbReference type="PROSITE" id="PS50048"/>
    </source>
</evidence>
<dbReference type="CDD" id="cd12148">
    <property type="entry name" value="fungal_TF_MHR"/>
    <property type="match status" value="1"/>
</dbReference>
<feature type="domain" description="Zn(2)-C6 fungal-type" evidence="3">
    <location>
        <begin position="137"/>
        <end position="167"/>
    </location>
</feature>
<feature type="compositionally biased region" description="Low complexity" evidence="2">
    <location>
        <begin position="89"/>
        <end position="102"/>
    </location>
</feature>
<dbReference type="InterPro" id="IPR001138">
    <property type="entry name" value="Zn2Cys6_DnaBD"/>
</dbReference>
<dbReference type="Gene3D" id="4.10.240.10">
    <property type="entry name" value="Zn(2)-C6 fungal-type DNA-binding domain"/>
    <property type="match status" value="1"/>
</dbReference>
<dbReference type="SUPFAM" id="SSF57701">
    <property type="entry name" value="Zn2/Cys6 DNA-binding domain"/>
    <property type="match status" value="1"/>
</dbReference>
<dbReference type="EMBL" id="KB706098">
    <property type="protein sequence ID" value="EMR69321.1"/>
    <property type="molecule type" value="Genomic_DNA"/>
</dbReference>
<dbReference type="GO" id="GO:0000981">
    <property type="term" value="F:DNA-binding transcription factor activity, RNA polymerase II-specific"/>
    <property type="evidence" value="ECO:0007669"/>
    <property type="project" value="InterPro"/>
</dbReference>
<gene>
    <name evidence="4" type="ORF">UCREL1_3643</name>
</gene>
<keyword evidence="5" id="KW-1185">Reference proteome</keyword>
<dbReference type="OrthoDB" id="4685598at2759"/>
<dbReference type="HOGENOM" id="CLU_004835_4_0_1"/>
<dbReference type="PROSITE" id="PS50048">
    <property type="entry name" value="ZN2_CY6_FUNGAL_2"/>
    <property type="match status" value="1"/>
</dbReference>
<dbReference type="KEGG" id="ela:UCREL1_3643"/>
<feature type="compositionally biased region" description="Polar residues" evidence="2">
    <location>
        <begin position="43"/>
        <end position="70"/>
    </location>
</feature>
<dbReference type="PANTHER" id="PTHR47785:SF2">
    <property type="entry name" value="ZN(II)2CYS6 TRANSCRIPTION FACTOR (EUROFUNG)"/>
    <property type="match status" value="1"/>
</dbReference>
<dbReference type="PROSITE" id="PS00463">
    <property type="entry name" value="ZN2_CY6_FUNGAL_1"/>
    <property type="match status" value="1"/>
</dbReference>
<dbReference type="InterPro" id="IPR053181">
    <property type="entry name" value="EcdB-like_regulator"/>
</dbReference>
<name>M7TH98_EUTLA</name>
<organism evidence="4 5">
    <name type="scientific">Eutypa lata (strain UCR-EL1)</name>
    <name type="common">Grapevine dieback disease fungus</name>
    <name type="synonym">Eutypa armeniacae</name>
    <dbReference type="NCBI Taxonomy" id="1287681"/>
    <lineage>
        <taxon>Eukaryota</taxon>
        <taxon>Fungi</taxon>
        <taxon>Dikarya</taxon>
        <taxon>Ascomycota</taxon>
        <taxon>Pezizomycotina</taxon>
        <taxon>Sordariomycetes</taxon>
        <taxon>Xylariomycetidae</taxon>
        <taxon>Xylariales</taxon>
        <taxon>Diatrypaceae</taxon>
        <taxon>Eutypa</taxon>
    </lineage>
</organism>
<accession>M7TH98</accession>
<keyword evidence="1" id="KW-0539">Nucleus</keyword>
<dbReference type="OMA" id="LNAECIY"/>
<feature type="region of interest" description="Disordered" evidence="2">
    <location>
        <begin position="87"/>
        <end position="123"/>
    </location>
</feature>
<evidence type="ECO:0000313" key="4">
    <source>
        <dbReference type="EMBL" id="EMR69321.1"/>
    </source>
</evidence>
<dbReference type="GO" id="GO:0008270">
    <property type="term" value="F:zinc ion binding"/>
    <property type="evidence" value="ECO:0007669"/>
    <property type="project" value="InterPro"/>
</dbReference>
<evidence type="ECO:0000256" key="1">
    <source>
        <dbReference type="ARBA" id="ARBA00023242"/>
    </source>
</evidence>
<dbReference type="AlphaFoldDB" id="M7TH98"/>
<dbReference type="CDD" id="cd00067">
    <property type="entry name" value="GAL4"/>
    <property type="match status" value="1"/>
</dbReference>
<dbReference type="eggNOG" id="ENOG502QSDU">
    <property type="taxonomic scope" value="Eukaryota"/>
</dbReference>
<reference evidence="5" key="1">
    <citation type="journal article" date="2013" name="Genome Announc.">
        <title>Draft genome sequence of the grapevine dieback fungus Eutypa lata UCR-EL1.</title>
        <authorList>
            <person name="Blanco-Ulate B."/>
            <person name="Rolshausen P.E."/>
            <person name="Cantu D."/>
        </authorList>
    </citation>
    <scope>NUCLEOTIDE SEQUENCE [LARGE SCALE GENOMIC DNA]</scope>
    <source>
        <strain evidence="5">UCR-EL1</strain>
    </source>
</reference>